<dbReference type="InterPro" id="IPR057671">
    <property type="entry name" value="BRINP_C"/>
</dbReference>
<protein>
    <recommendedName>
        <fullName evidence="1">BRINP C-terminal domain-containing protein</fullName>
    </recommendedName>
</protein>
<keyword evidence="3" id="KW-1185">Reference proteome</keyword>
<dbReference type="Proteomes" id="UP001356427">
    <property type="component" value="Unassembled WGS sequence"/>
</dbReference>
<dbReference type="GO" id="GO:0045930">
    <property type="term" value="P:negative regulation of mitotic cell cycle"/>
    <property type="evidence" value="ECO:0007669"/>
    <property type="project" value="InterPro"/>
</dbReference>
<evidence type="ECO:0000259" key="1">
    <source>
        <dbReference type="Pfam" id="PF19052"/>
    </source>
</evidence>
<dbReference type="PANTHER" id="PTHR15564:SF10">
    <property type="entry name" value="BMP_RETINOIC ACID-INDUCIBLE NEURAL-SPECIFIC PROTEIN 3 ISOFORM X1"/>
    <property type="match status" value="1"/>
</dbReference>
<organism evidence="2 3">
    <name type="scientific">Coregonus suidteri</name>
    <dbReference type="NCBI Taxonomy" id="861788"/>
    <lineage>
        <taxon>Eukaryota</taxon>
        <taxon>Metazoa</taxon>
        <taxon>Chordata</taxon>
        <taxon>Craniata</taxon>
        <taxon>Vertebrata</taxon>
        <taxon>Euteleostomi</taxon>
        <taxon>Actinopterygii</taxon>
        <taxon>Neopterygii</taxon>
        <taxon>Teleostei</taxon>
        <taxon>Protacanthopterygii</taxon>
        <taxon>Salmoniformes</taxon>
        <taxon>Salmonidae</taxon>
        <taxon>Coregoninae</taxon>
        <taxon>Coregonus</taxon>
    </lineage>
</organism>
<dbReference type="AlphaFoldDB" id="A0AAN8LB71"/>
<dbReference type="PANTHER" id="PTHR15564">
    <property type="entry name" value="MACPF DOMAIN-CONTAINING PROTEIN"/>
    <property type="match status" value="1"/>
</dbReference>
<comment type="caution">
    <text evidence="2">The sequence shown here is derived from an EMBL/GenBank/DDBJ whole genome shotgun (WGS) entry which is preliminary data.</text>
</comment>
<evidence type="ECO:0000313" key="3">
    <source>
        <dbReference type="Proteomes" id="UP001356427"/>
    </source>
</evidence>
<dbReference type="GO" id="GO:0030425">
    <property type="term" value="C:dendrite"/>
    <property type="evidence" value="ECO:0007669"/>
    <property type="project" value="TreeGrafter"/>
</dbReference>
<dbReference type="GO" id="GO:0007399">
    <property type="term" value="P:nervous system development"/>
    <property type="evidence" value="ECO:0007669"/>
    <property type="project" value="TreeGrafter"/>
</dbReference>
<dbReference type="EMBL" id="JAGTTL010000018">
    <property type="protein sequence ID" value="KAK6308848.1"/>
    <property type="molecule type" value="Genomic_DNA"/>
</dbReference>
<sequence>MHFDPEAIQDLILQLDYPYTQGSQDSALLQLLEIRDRVNRTVPSRTSAPGPVLLSPAPPPQIIHHRCCPNTGSVCRLSLPNSQTPWNTKTNQIM</sequence>
<accession>A0AAN8LB71</accession>
<reference evidence="2 3" key="1">
    <citation type="submission" date="2021-04" db="EMBL/GenBank/DDBJ databases">
        <authorList>
            <person name="De Guttry C."/>
            <person name="Zahm M."/>
            <person name="Klopp C."/>
            <person name="Cabau C."/>
            <person name="Louis A."/>
            <person name="Berthelot C."/>
            <person name="Parey E."/>
            <person name="Roest Crollius H."/>
            <person name="Montfort J."/>
            <person name="Robinson-Rechavi M."/>
            <person name="Bucao C."/>
            <person name="Bouchez O."/>
            <person name="Gislard M."/>
            <person name="Lluch J."/>
            <person name="Milhes M."/>
            <person name="Lampietro C."/>
            <person name="Lopez Roques C."/>
            <person name="Donnadieu C."/>
            <person name="Braasch I."/>
            <person name="Desvignes T."/>
            <person name="Postlethwait J."/>
            <person name="Bobe J."/>
            <person name="Wedekind C."/>
            <person name="Guiguen Y."/>
        </authorList>
    </citation>
    <scope>NUCLEOTIDE SEQUENCE [LARGE SCALE GENOMIC DNA]</scope>
    <source>
        <strain evidence="2">Cs_M1</strain>
        <tissue evidence="2">Blood</tissue>
    </source>
</reference>
<dbReference type="GO" id="GO:0045666">
    <property type="term" value="P:positive regulation of neuron differentiation"/>
    <property type="evidence" value="ECO:0007669"/>
    <property type="project" value="InterPro"/>
</dbReference>
<dbReference type="Pfam" id="PF19052">
    <property type="entry name" value="BRINP_C"/>
    <property type="match status" value="1"/>
</dbReference>
<dbReference type="GO" id="GO:0005737">
    <property type="term" value="C:cytoplasm"/>
    <property type="evidence" value="ECO:0007669"/>
    <property type="project" value="TreeGrafter"/>
</dbReference>
<gene>
    <name evidence="2" type="ORF">J4Q44_G00203110</name>
</gene>
<proteinExistence type="predicted"/>
<evidence type="ECO:0000313" key="2">
    <source>
        <dbReference type="EMBL" id="KAK6308848.1"/>
    </source>
</evidence>
<name>A0AAN8LB71_9TELE</name>
<feature type="domain" description="BRINP C-terminal" evidence="1">
    <location>
        <begin position="1"/>
        <end position="44"/>
    </location>
</feature>
<dbReference type="InterPro" id="IPR033237">
    <property type="entry name" value="BRINP"/>
</dbReference>
<dbReference type="GO" id="GO:0043025">
    <property type="term" value="C:neuronal cell body"/>
    <property type="evidence" value="ECO:0007669"/>
    <property type="project" value="TreeGrafter"/>
</dbReference>
<dbReference type="GO" id="GO:0071300">
    <property type="term" value="P:cellular response to retinoic acid"/>
    <property type="evidence" value="ECO:0007669"/>
    <property type="project" value="TreeGrafter"/>
</dbReference>